<dbReference type="Gene3D" id="3.40.50.150">
    <property type="entry name" value="Vaccinia Virus protein VP39"/>
    <property type="match status" value="1"/>
</dbReference>
<dbReference type="GO" id="GO:0036009">
    <property type="term" value="F:protein-glutamine N-methyltransferase activity"/>
    <property type="evidence" value="ECO:0007669"/>
    <property type="project" value="TreeGrafter"/>
</dbReference>
<evidence type="ECO:0000313" key="3">
    <source>
        <dbReference type="Proteomes" id="UP000612808"/>
    </source>
</evidence>
<dbReference type="Pfam" id="PF05175">
    <property type="entry name" value="MTS"/>
    <property type="match status" value="1"/>
</dbReference>
<dbReference type="SUPFAM" id="SSF53335">
    <property type="entry name" value="S-adenosyl-L-methionine-dependent methyltransferases"/>
    <property type="match status" value="1"/>
</dbReference>
<protein>
    <recommendedName>
        <fullName evidence="1">Methyltransferase small domain-containing protein</fullName>
    </recommendedName>
</protein>
<organism evidence="2 3">
    <name type="scientific">Actinocatenispora rupis</name>
    <dbReference type="NCBI Taxonomy" id="519421"/>
    <lineage>
        <taxon>Bacteria</taxon>
        <taxon>Bacillati</taxon>
        <taxon>Actinomycetota</taxon>
        <taxon>Actinomycetes</taxon>
        <taxon>Micromonosporales</taxon>
        <taxon>Micromonosporaceae</taxon>
        <taxon>Actinocatenispora</taxon>
    </lineage>
</organism>
<comment type="caution">
    <text evidence="2">The sequence shown here is derived from an EMBL/GenBank/DDBJ whole genome shotgun (WGS) entry which is preliminary data.</text>
</comment>
<proteinExistence type="predicted"/>
<accession>A0A8J3J7V4</accession>
<keyword evidence="3" id="KW-1185">Reference proteome</keyword>
<dbReference type="InterPro" id="IPR029063">
    <property type="entry name" value="SAM-dependent_MTases_sf"/>
</dbReference>
<dbReference type="AlphaFoldDB" id="A0A8J3J7V4"/>
<dbReference type="EMBL" id="BOMB01000010">
    <property type="protein sequence ID" value="GID11008.1"/>
    <property type="molecule type" value="Genomic_DNA"/>
</dbReference>
<dbReference type="PANTHER" id="PTHR18895">
    <property type="entry name" value="HEMK METHYLTRANSFERASE"/>
    <property type="match status" value="1"/>
</dbReference>
<dbReference type="InterPro" id="IPR007848">
    <property type="entry name" value="Small_mtfrase_dom"/>
</dbReference>
<evidence type="ECO:0000259" key="1">
    <source>
        <dbReference type="Pfam" id="PF05175"/>
    </source>
</evidence>
<evidence type="ECO:0000313" key="2">
    <source>
        <dbReference type="EMBL" id="GID11008.1"/>
    </source>
</evidence>
<name>A0A8J3J7V4_9ACTN</name>
<feature type="domain" description="Methyltransferase small" evidence="1">
    <location>
        <begin position="157"/>
        <end position="299"/>
    </location>
</feature>
<dbReference type="RefSeq" id="WP_203656702.1">
    <property type="nucleotide sequence ID" value="NZ_BAAAZM010000004.1"/>
</dbReference>
<dbReference type="PANTHER" id="PTHR18895:SF74">
    <property type="entry name" value="MTRF1L RELEASE FACTOR GLUTAMINE METHYLTRANSFERASE"/>
    <property type="match status" value="1"/>
</dbReference>
<reference evidence="2" key="1">
    <citation type="submission" date="2021-01" db="EMBL/GenBank/DDBJ databases">
        <title>Whole genome shotgun sequence of Actinocatenispora rupis NBRC 107355.</title>
        <authorList>
            <person name="Komaki H."/>
            <person name="Tamura T."/>
        </authorList>
    </citation>
    <scope>NUCLEOTIDE SEQUENCE</scope>
    <source>
        <strain evidence="2">NBRC 107355</strain>
    </source>
</reference>
<gene>
    <name evidence="2" type="ORF">Aru02nite_18970</name>
</gene>
<dbReference type="Proteomes" id="UP000612808">
    <property type="component" value="Unassembled WGS sequence"/>
</dbReference>
<sequence length="361" mass="38037">MAHLSRTDRTTIWYSAAGVPAPARVVACDGRMRTGTAYRLARSGTALLWRGDFVAARRMLRALGRHADGAAPPAGTFAEHRRRRAEYARIRAALLVPLGPGPRVPLRAAPDVRAACAAAYGRVGRPGAVALTALLGALGAERWRRVGVPVPALGARIHPHYGVFAPTRHEYVDLVAAAPLPATTRAYEVGTGTGVLAAVLARRGVAEIVATDTNVRAVRCATENLHRLGYGGRVTVLAADLFPPGRAPLVVCNPPWLPATPAGPLDTAVYDPDSVLLRRFLAGLADHLVPGGEGWLVLSDLAERFGLRTRAELLAAVDGAGLRVLGRLDTAPRHPRATADDGPLGVARAGEVVSLWRLAPA</sequence>
<dbReference type="InterPro" id="IPR050320">
    <property type="entry name" value="N5-glutamine_MTase"/>
</dbReference>
<dbReference type="CDD" id="cd02440">
    <property type="entry name" value="AdoMet_MTases"/>
    <property type="match status" value="1"/>
</dbReference>